<dbReference type="Pfam" id="PF02518">
    <property type="entry name" value="HATPase_c"/>
    <property type="match status" value="1"/>
</dbReference>
<evidence type="ECO:0000313" key="8">
    <source>
        <dbReference type="EMBL" id="MBG8553676.1"/>
    </source>
</evidence>
<evidence type="ECO:0000256" key="3">
    <source>
        <dbReference type="ARBA" id="ARBA00022553"/>
    </source>
</evidence>
<dbReference type="InterPro" id="IPR036097">
    <property type="entry name" value="HisK_dim/P_sf"/>
</dbReference>
<evidence type="ECO:0000313" key="9">
    <source>
        <dbReference type="Proteomes" id="UP000601099"/>
    </source>
</evidence>
<evidence type="ECO:0000256" key="1">
    <source>
        <dbReference type="ARBA" id="ARBA00000085"/>
    </source>
</evidence>
<comment type="caution">
    <text evidence="8">The sequence shown here is derived from an EMBL/GenBank/DDBJ whole genome shotgun (WGS) entry which is preliminary data.</text>
</comment>
<dbReference type="InterPro" id="IPR004358">
    <property type="entry name" value="Sig_transdc_His_kin-like_C"/>
</dbReference>
<keyword evidence="9" id="KW-1185">Reference proteome</keyword>
<name>A0ABS0L0N6_9BACT</name>
<dbReference type="CDD" id="cd00082">
    <property type="entry name" value="HisKA"/>
    <property type="match status" value="1"/>
</dbReference>
<dbReference type="PROSITE" id="PS50112">
    <property type="entry name" value="PAS"/>
    <property type="match status" value="1"/>
</dbReference>
<sequence length="399" mass="44435">MPDSATPAPAANSPEAELQRLRAENERLRAASASVPNAAYEQSQVRFRTVFENTPLGQKIIDPDLNILQANQALADMLGFGKAEELVGKRILDFAHPDHLADWSKLQESLWAHKKPSFMLETCLVRPDGTSFWCQVTSVLFPDGGGELGYTTLEDISERKKLSISHKRLYDAQETILHLAAHDLKSPISNIQLLVDLLKREDALQELQPADTQQHVQKLLSLIEQSCTEAGVLLKDVLYLGQLEATKLEKHQTDLGAFLSERLQVFRVVAQDKGIELELDLPDKPLTANIHADKFGRILDNLLTNAMNFTPPGGNICVRLQQHEGRIRLVVKDTGLGIPEELQARVFDKFSTASRSGLYGDTTTGLGLFITKQIVELHEGKIWLESKEQEGTTFFIDLA</sequence>
<gene>
    <name evidence="8" type="ORF">I5L79_08965</name>
</gene>
<keyword evidence="4" id="KW-0808">Transferase</keyword>
<dbReference type="InterPro" id="IPR005467">
    <property type="entry name" value="His_kinase_dom"/>
</dbReference>
<dbReference type="SUPFAM" id="SSF55874">
    <property type="entry name" value="ATPase domain of HSP90 chaperone/DNA topoisomerase II/histidine kinase"/>
    <property type="match status" value="1"/>
</dbReference>
<dbReference type="EMBL" id="JADWYK010000004">
    <property type="protein sequence ID" value="MBG8553676.1"/>
    <property type="molecule type" value="Genomic_DNA"/>
</dbReference>
<accession>A0ABS0L0N6</accession>
<reference evidence="8 9" key="1">
    <citation type="submission" date="2020-11" db="EMBL/GenBank/DDBJ databases">
        <title>Hymenobacter sp.</title>
        <authorList>
            <person name="Kim M.K."/>
        </authorList>
    </citation>
    <scope>NUCLEOTIDE SEQUENCE [LARGE SCALE GENOMIC DNA]</scope>
    <source>
        <strain evidence="8 9">BT594</strain>
    </source>
</reference>
<dbReference type="InterPro" id="IPR003661">
    <property type="entry name" value="HisK_dim/P_dom"/>
</dbReference>
<proteinExistence type="predicted"/>
<feature type="domain" description="Histidine kinase" evidence="6">
    <location>
        <begin position="179"/>
        <end position="399"/>
    </location>
</feature>
<evidence type="ECO:0000256" key="5">
    <source>
        <dbReference type="ARBA" id="ARBA00022777"/>
    </source>
</evidence>
<dbReference type="InterPro" id="IPR000014">
    <property type="entry name" value="PAS"/>
</dbReference>
<keyword evidence="5" id="KW-0418">Kinase</keyword>
<dbReference type="Proteomes" id="UP000601099">
    <property type="component" value="Unassembled WGS sequence"/>
</dbReference>
<dbReference type="PROSITE" id="PS50109">
    <property type="entry name" value="HIS_KIN"/>
    <property type="match status" value="1"/>
</dbReference>
<evidence type="ECO:0000256" key="2">
    <source>
        <dbReference type="ARBA" id="ARBA00012438"/>
    </source>
</evidence>
<dbReference type="EC" id="2.7.13.3" evidence="2"/>
<evidence type="ECO:0000259" key="6">
    <source>
        <dbReference type="PROSITE" id="PS50109"/>
    </source>
</evidence>
<evidence type="ECO:0000259" key="7">
    <source>
        <dbReference type="PROSITE" id="PS50112"/>
    </source>
</evidence>
<dbReference type="InterPro" id="IPR003594">
    <property type="entry name" value="HATPase_dom"/>
</dbReference>
<evidence type="ECO:0000256" key="4">
    <source>
        <dbReference type="ARBA" id="ARBA00022679"/>
    </source>
</evidence>
<dbReference type="SUPFAM" id="SSF47384">
    <property type="entry name" value="Homodimeric domain of signal transducing histidine kinase"/>
    <property type="match status" value="1"/>
</dbReference>
<dbReference type="SUPFAM" id="SSF55785">
    <property type="entry name" value="PYP-like sensor domain (PAS domain)"/>
    <property type="match status" value="1"/>
</dbReference>
<dbReference type="Gene3D" id="1.10.287.130">
    <property type="match status" value="1"/>
</dbReference>
<dbReference type="InterPro" id="IPR036890">
    <property type="entry name" value="HATPase_C_sf"/>
</dbReference>
<dbReference type="SMART" id="SM00388">
    <property type="entry name" value="HisKA"/>
    <property type="match status" value="1"/>
</dbReference>
<dbReference type="Gene3D" id="3.30.565.10">
    <property type="entry name" value="Histidine kinase-like ATPase, C-terminal domain"/>
    <property type="match status" value="1"/>
</dbReference>
<dbReference type="SMART" id="SM00091">
    <property type="entry name" value="PAS"/>
    <property type="match status" value="1"/>
</dbReference>
<keyword evidence="3" id="KW-0597">Phosphoprotein</keyword>
<dbReference type="PANTHER" id="PTHR43047">
    <property type="entry name" value="TWO-COMPONENT HISTIDINE PROTEIN KINASE"/>
    <property type="match status" value="1"/>
</dbReference>
<dbReference type="InterPro" id="IPR035965">
    <property type="entry name" value="PAS-like_dom_sf"/>
</dbReference>
<dbReference type="PANTHER" id="PTHR43047:SF72">
    <property type="entry name" value="OSMOSENSING HISTIDINE PROTEIN KINASE SLN1"/>
    <property type="match status" value="1"/>
</dbReference>
<organism evidence="8 9">
    <name type="scientific">Hymenobacter guriensis</name>
    <dbReference type="NCBI Taxonomy" id="2793065"/>
    <lineage>
        <taxon>Bacteria</taxon>
        <taxon>Pseudomonadati</taxon>
        <taxon>Bacteroidota</taxon>
        <taxon>Cytophagia</taxon>
        <taxon>Cytophagales</taxon>
        <taxon>Hymenobacteraceae</taxon>
        <taxon>Hymenobacter</taxon>
    </lineage>
</organism>
<dbReference type="Pfam" id="PF13426">
    <property type="entry name" value="PAS_9"/>
    <property type="match status" value="1"/>
</dbReference>
<protein>
    <recommendedName>
        <fullName evidence="2">histidine kinase</fullName>
        <ecNumber evidence="2">2.7.13.3</ecNumber>
    </recommendedName>
</protein>
<feature type="domain" description="PAS" evidence="7">
    <location>
        <begin position="43"/>
        <end position="98"/>
    </location>
</feature>
<dbReference type="RefSeq" id="WP_196954696.1">
    <property type="nucleotide sequence ID" value="NZ_JADWYK010000004.1"/>
</dbReference>
<dbReference type="NCBIfam" id="TIGR00229">
    <property type="entry name" value="sensory_box"/>
    <property type="match status" value="1"/>
</dbReference>
<dbReference type="Gene3D" id="3.30.450.20">
    <property type="entry name" value="PAS domain"/>
    <property type="match status" value="1"/>
</dbReference>
<dbReference type="PRINTS" id="PR00344">
    <property type="entry name" value="BCTRLSENSOR"/>
</dbReference>
<dbReference type="Pfam" id="PF00512">
    <property type="entry name" value="HisKA"/>
    <property type="match status" value="1"/>
</dbReference>
<comment type="catalytic activity">
    <reaction evidence="1">
        <text>ATP + protein L-histidine = ADP + protein N-phospho-L-histidine.</text>
        <dbReference type="EC" id="2.7.13.3"/>
    </reaction>
</comment>
<dbReference type="CDD" id="cd00130">
    <property type="entry name" value="PAS"/>
    <property type="match status" value="1"/>
</dbReference>
<dbReference type="SMART" id="SM00387">
    <property type="entry name" value="HATPase_c"/>
    <property type="match status" value="1"/>
</dbReference>